<dbReference type="SUPFAM" id="SSF46894">
    <property type="entry name" value="C-terminal effector domain of the bipartite response regulators"/>
    <property type="match status" value="1"/>
</dbReference>
<dbReference type="InterPro" id="IPR000792">
    <property type="entry name" value="Tscrpt_reg_LuxR_C"/>
</dbReference>
<dbReference type="Gene3D" id="1.10.10.10">
    <property type="entry name" value="Winged helix-like DNA-binding domain superfamily/Winged helix DNA-binding domain"/>
    <property type="match status" value="1"/>
</dbReference>
<evidence type="ECO:0000259" key="3">
    <source>
        <dbReference type="SMART" id="SM00421"/>
    </source>
</evidence>
<feature type="chain" id="PRO_5045880747" description="HTH luxR-type domain-containing protein" evidence="2">
    <location>
        <begin position="21"/>
        <end position="288"/>
    </location>
</feature>
<sequence length="288" mass="33190">MGNVCYFFLLVNLAFSNAAATLNNGKMDSLLLSPMITKAHKKWISVIIDHLNNDNSGDVYLLSGRDDNVQATYRVVSNYQKNERDELNASQSSVENSGESFKLDRHTWALIGIFILGGVAITWLNYCLKKSNRIQQLENRLTREKILSCERELIRFTHKVVEKANRIELLNKELEKVRKKVGQEASPPINHLDRLMHSTILTDKEWKEFKVLFETVYPGFFCNLRARYADLSTSEIRLAGLIKLNLTSKEISNMLGISHESVNKSRYRLRKKLNLSKEENLKEHFEGL</sequence>
<dbReference type="Proteomes" id="UP001172083">
    <property type="component" value="Unassembled WGS sequence"/>
</dbReference>
<evidence type="ECO:0000256" key="2">
    <source>
        <dbReference type="SAM" id="SignalP"/>
    </source>
</evidence>
<dbReference type="InterPro" id="IPR016032">
    <property type="entry name" value="Sig_transdc_resp-reg_C-effctor"/>
</dbReference>
<evidence type="ECO:0000256" key="1">
    <source>
        <dbReference type="SAM" id="Phobius"/>
    </source>
</evidence>
<dbReference type="InterPro" id="IPR036388">
    <property type="entry name" value="WH-like_DNA-bd_sf"/>
</dbReference>
<reference evidence="4" key="1">
    <citation type="submission" date="2023-06" db="EMBL/GenBank/DDBJ databases">
        <title>Genomic of Agaribacillus aureum.</title>
        <authorList>
            <person name="Wang G."/>
        </authorList>
    </citation>
    <scope>NUCLEOTIDE SEQUENCE</scope>
    <source>
        <strain evidence="4">BMA12</strain>
    </source>
</reference>
<keyword evidence="5" id="KW-1185">Reference proteome</keyword>
<organism evidence="4 5">
    <name type="scientific">Agaribacillus aureus</name>
    <dbReference type="NCBI Taxonomy" id="3051825"/>
    <lineage>
        <taxon>Bacteria</taxon>
        <taxon>Pseudomonadati</taxon>
        <taxon>Bacteroidota</taxon>
        <taxon>Cytophagia</taxon>
        <taxon>Cytophagales</taxon>
        <taxon>Splendidivirgaceae</taxon>
        <taxon>Agaribacillus</taxon>
    </lineage>
</organism>
<protein>
    <recommendedName>
        <fullName evidence="3">HTH luxR-type domain-containing protein</fullName>
    </recommendedName>
</protein>
<keyword evidence="1" id="KW-0812">Transmembrane</keyword>
<feature type="transmembrane region" description="Helical" evidence="1">
    <location>
        <begin position="108"/>
        <end position="128"/>
    </location>
</feature>
<accession>A0ABT8LLP7</accession>
<comment type="caution">
    <text evidence="4">The sequence shown here is derived from an EMBL/GenBank/DDBJ whole genome shotgun (WGS) entry which is preliminary data.</text>
</comment>
<dbReference type="SMART" id="SM00421">
    <property type="entry name" value="HTH_LUXR"/>
    <property type="match status" value="1"/>
</dbReference>
<dbReference type="EMBL" id="JAUJEB010000014">
    <property type="protein sequence ID" value="MDN5217248.1"/>
    <property type="molecule type" value="Genomic_DNA"/>
</dbReference>
<keyword evidence="1" id="KW-0472">Membrane</keyword>
<feature type="signal peptide" evidence="2">
    <location>
        <begin position="1"/>
        <end position="20"/>
    </location>
</feature>
<gene>
    <name evidence="4" type="ORF">QQ020_34565</name>
</gene>
<keyword evidence="2" id="KW-0732">Signal</keyword>
<dbReference type="RefSeq" id="WP_346762585.1">
    <property type="nucleotide sequence ID" value="NZ_JAUJEB010000014.1"/>
</dbReference>
<name>A0ABT8LLP7_9BACT</name>
<evidence type="ECO:0000313" key="5">
    <source>
        <dbReference type="Proteomes" id="UP001172083"/>
    </source>
</evidence>
<feature type="domain" description="HTH luxR-type" evidence="3">
    <location>
        <begin position="228"/>
        <end position="285"/>
    </location>
</feature>
<keyword evidence="1" id="KW-1133">Transmembrane helix</keyword>
<evidence type="ECO:0000313" key="4">
    <source>
        <dbReference type="EMBL" id="MDN5217248.1"/>
    </source>
</evidence>
<proteinExistence type="predicted"/>